<accession>A0A9E7N9T3</accession>
<dbReference type="Proteomes" id="UP001056855">
    <property type="component" value="Chromosome"/>
</dbReference>
<feature type="transmembrane region" description="Helical" evidence="1">
    <location>
        <begin position="12"/>
        <end position="44"/>
    </location>
</feature>
<dbReference type="GeneID" id="73289162"/>
<keyword evidence="1" id="KW-0472">Membrane</keyword>
<evidence type="ECO:0000313" key="2">
    <source>
        <dbReference type="EMBL" id="UTF54434.1"/>
    </source>
</evidence>
<organism evidence="2 3">
    <name type="scientific">Natronosalvus rutilus</name>
    <dbReference type="NCBI Taxonomy" id="2953753"/>
    <lineage>
        <taxon>Archaea</taxon>
        <taxon>Methanobacteriati</taxon>
        <taxon>Methanobacteriota</taxon>
        <taxon>Stenosarchaea group</taxon>
        <taxon>Halobacteria</taxon>
        <taxon>Halobacteriales</taxon>
        <taxon>Natrialbaceae</taxon>
        <taxon>Natronosalvus</taxon>
    </lineage>
</organism>
<keyword evidence="1" id="KW-0812">Transmembrane</keyword>
<dbReference type="AlphaFoldDB" id="A0A9E7N9T3"/>
<dbReference type="EMBL" id="CP100355">
    <property type="protein sequence ID" value="UTF54434.1"/>
    <property type="molecule type" value="Genomic_DNA"/>
</dbReference>
<reference evidence="2" key="1">
    <citation type="submission" date="2022-06" db="EMBL/GenBank/DDBJ databases">
        <title>Diverse halophilic archaea isolated from saline environments.</title>
        <authorList>
            <person name="Cui H.-L."/>
        </authorList>
    </citation>
    <scope>NUCLEOTIDE SEQUENCE</scope>
    <source>
        <strain evidence="2">WLHS1</strain>
    </source>
</reference>
<name>A0A9E7N9T3_9EURY</name>
<gene>
    <name evidence="2" type="ORF">NGM29_03910</name>
</gene>
<dbReference type="KEGG" id="sawl:NGM29_03910"/>
<proteinExistence type="predicted"/>
<keyword evidence="1" id="KW-1133">Transmembrane helix</keyword>
<evidence type="ECO:0000313" key="3">
    <source>
        <dbReference type="Proteomes" id="UP001056855"/>
    </source>
</evidence>
<sequence length="54" mass="5380">MDYKDLVVTASALLGGVLGSTVGGILGLGAGIVVGAGVSAVWAYETDRRNAQET</sequence>
<evidence type="ECO:0000256" key="1">
    <source>
        <dbReference type="SAM" id="Phobius"/>
    </source>
</evidence>
<dbReference type="RefSeq" id="WP_254159092.1">
    <property type="nucleotide sequence ID" value="NZ_CP100355.1"/>
</dbReference>
<protein>
    <submittedName>
        <fullName evidence="2">Uncharacterized protein</fullName>
    </submittedName>
</protein>
<keyword evidence="3" id="KW-1185">Reference proteome</keyword>